<dbReference type="InterPro" id="IPR003594">
    <property type="entry name" value="HATPase_dom"/>
</dbReference>
<keyword evidence="10" id="KW-0812">Transmembrane</keyword>
<evidence type="ECO:0000259" key="11">
    <source>
        <dbReference type="Pfam" id="PF02518"/>
    </source>
</evidence>
<keyword evidence="10" id="KW-0472">Membrane</keyword>
<evidence type="ECO:0000256" key="2">
    <source>
        <dbReference type="ARBA" id="ARBA00012438"/>
    </source>
</evidence>
<dbReference type="RefSeq" id="WP_149159935.1">
    <property type="nucleotide sequence ID" value="NZ_CP043505.1"/>
</dbReference>
<dbReference type="Proteomes" id="UP000324678">
    <property type="component" value="Chromosome"/>
</dbReference>
<keyword evidence="7" id="KW-0067">ATP-binding</keyword>
<dbReference type="Gene3D" id="1.20.5.1930">
    <property type="match status" value="1"/>
</dbReference>
<feature type="domain" description="Histidine kinase/HSP90-like ATPase" evidence="11">
    <location>
        <begin position="321"/>
        <end position="414"/>
    </location>
</feature>
<dbReference type="InterPro" id="IPR050482">
    <property type="entry name" value="Sensor_HK_TwoCompSys"/>
</dbReference>
<evidence type="ECO:0000256" key="6">
    <source>
        <dbReference type="ARBA" id="ARBA00022777"/>
    </source>
</evidence>
<evidence type="ECO:0000313" key="14">
    <source>
        <dbReference type="Proteomes" id="UP000324678"/>
    </source>
</evidence>
<feature type="transmembrane region" description="Helical" evidence="10">
    <location>
        <begin position="20"/>
        <end position="40"/>
    </location>
</feature>
<dbReference type="EC" id="2.7.13.3" evidence="2"/>
<evidence type="ECO:0000313" key="13">
    <source>
        <dbReference type="EMBL" id="QEO13912.1"/>
    </source>
</evidence>
<feature type="transmembrane region" description="Helical" evidence="10">
    <location>
        <begin position="99"/>
        <end position="115"/>
    </location>
</feature>
<dbReference type="PANTHER" id="PTHR24421">
    <property type="entry name" value="NITRATE/NITRITE SENSOR PROTEIN NARX-RELATED"/>
    <property type="match status" value="1"/>
</dbReference>
<dbReference type="CDD" id="cd16917">
    <property type="entry name" value="HATPase_UhpB-NarQ-NarX-like"/>
    <property type="match status" value="1"/>
</dbReference>
<evidence type="ECO:0000256" key="9">
    <source>
        <dbReference type="SAM" id="MobiDB-lite"/>
    </source>
</evidence>
<organism evidence="13 14">
    <name type="scientific">Agromyces intestinalis</name>
    <dbReference type="NCBI Taxonomy" id="2592652"/>
    <lineage>
        <taxon>Bacteria</taxon>
        <taxon>Bacillati</taxon>
        <taxon>Actinomycetota</taxon>
        <taxon>Actinomycetes</taxon>
        <taxon>Micrococcales</taxon>
        <taxon>Microbacteriaceae</taxon>
        <taxon>Agromyces</taxon>
    </lineage>
</organism>
<dbReference type="Gene3D" id="3.30.565.10">
    <property type="entry name" value="Histidine kinase-like ATPase, C-terminal domain"/>
    <property type="match status" value="1"/>
</dbReference>
<dbReference type="EMBL" id="CP043505">
    <property type="protein sequence ID" value="QEO13912.1"/>
    <property type="molecule type" value="Genomic_DNA"/>
</dbReference>
<keyword evidence="4" id="KW-0808">Transferase</keyword>
<evidence type="ECO:0000256" key="8">
    <source>
        <dbReference type="ARBA" id="ARBA00023012"/>
    </source>
</evidence>
<dbReference type="OrthoDB" id="227596at2"/>
<evidence type="ECO:0000256" key="3">
    <source>
        <dbReference type="ARBA" id="ARBA00022553"/>
    </source>
</evidence>
<keyword evidence="14" id="KW-1185">Reference proteome</keyword>
<feature type="transmembrane region" description="Helical" evidence="10">
    <location>
        <begin position="76"/>
        <end position="93"/>
    </location>
</feature>
<name>A0A5C1YGM6_9MICO</name>
<keyword evidence="10" id="KW-1133">Transmembrane helix</keyword>
<proteinExistence type="predicted"/>
<dbReference type="InterPro" id="IPR036890">
    <property type="entry name" value="HATPase_C_sf"/>
</dbReference>
<dbReference type="GO" id="GO:0016020">
    <property type="term" value="C:membrane"/>
    <property type="evidence" value="ECO:0007669"/>
    <property type="project" value="InterPro"/>
</dbReference>
<sequence length="435" mass="44964">MSPVGLPRTARVGSDWSAGILAAVCWLVIAGVLVALPAIAPTEPAAIAAPPGSAPWWATLAAVTAQSIALPWARRMPVVVLTLVAGIAFVLAWAVPPAYLSLATLAYLIAVYLVFSTRSLRSLWRVLALAAGIMVVANVVAEIRSDELDPAVAIGLAIVQTAVATGLPLLLALVVFSRREAREAHSGELRALARERDALVQASVARERAAMARELHDIAAHHLSGIALMASAIHRQIDRRPAEAKESVLQVRDQSIAVLADLRRVVGLLRGDDAAELSLESLATVAELVATAQPDGTATEFVTVGDAPELGAGVGPLAQLTAYRMVQESLANAALHAPGAGRRVTIDDSDSTAVTITVTHAPAAPSAPGTAPSAIGTGGGFGLIGMRERAELVGGELSYGRTADGGWQVRLRLARDRAAGTAAPDDSGRTPGVPR</sequence>
<evidence type="ECO:0000259" key="12">
    <source>
        <dbReference type="Pfam" id="PF07730"/>
    </source>
</evidence>
<dbReference type="SUPFAM" id="SSF55874">
    <property type="entry name" value="ATPase domain of HSP90 chaperone/DNA topoisomerase II/histidine kinase"/>
    <property type="match status" value="1"/>
</dbReference>
<evidence type="ECO:0000256" key="7">
    <source>
        <dbReference type="ARBA" id="ARBA00022840"/>
    </source>
</evidence>
<keyword evidence="8" id="KW-0902">Two-component regulatory system</keyword>
<dbReference type="Pfam" id="PF02518">
    <property type="entry name" value="HATPase_c"/>
    <property type="match status" value="1"/>
</dbReference>
<dbReference type="KEGG" id="ail:FLP10_05345"/>
<feature type="transmembrane region" description="Helical" evidence="10">
    <location>
        <begin position="122"/>
        <end position="141"/>
    </location>
</feature>
<feature type="region of interest" description="Disordered" evidence="9">
    <location>
        <begin position="416"/>
        <end position="435"/>
    </location>
</feature>
<dbReference type="Pfam" id="PF07730">
    <property type="entry name" value="HisKA_3"/>
    <property type="match status" value="1"/>
</dbReference>
<protein>
    <recommendedName>
        <fullName evidence="2">histidine kinase</fullName>
        <ecNumber evidence="2">2.7.13.3</ecNumber>
    </recommendedName>
</protein>
<comment type="catalytic activity">
    <reaction evidence="1">
        <text>ATP + protein L-histidine = ADP + protein N-phospho-L-histidine.</text>
        <dbReference type="EC" id="2.7.13.3"/>
    </reaction>
</comment>
<evidence type="ECO:0000256" key="10">
    <source>
        <dbReference type="SAM" id="Phobius"/>
    </source>
</evidence>
<keyword evidence="3" id="KW-0597">Phosphoprotein</keyword>
<feature type="transmembrane region" description="Helical" evidence="10">
    <location>
        <begin position="153"/>
        <end position="176"/>
    </location>
</feature>
<evidence type="ECO:0000256" key="5">
    <source>
        <dbReference type="ARBA" id="ARBA00022741"/>
    </source>
</evidence>
<dbReference type="PANTHER" id="PTHR24421:SF10">
    <property type="entry name" value="NITRATE_NITRITE SENSOR PROTEIN NARQ"/>
    <property type="match status" value="1"/>
</dbReference>
<evidence type="ECO:0000256" key="4">
    <source>
        <dbReference type="ARBA" id="ARBA00022679"/>
    </source>
</evidence>
<reference evidence="13 14" key="1">
    <citation type="submission" date="2019-09" db="EMBL/GenBank/DDBJ databases">
        <title>Genome sequencing of strain KACC 19306.</title>
        <authorList>
            <person name="Heo J."/>
            <person name="Kim S.-J."/>
            <person name="Kim J.-S."/>
            <person name="Hong S.-B."/>
            <person name="Kwon S.-W."/>
        </authorList>
    </citation>
    <scope>NUCLEOTIDE SEQUENCE [LARGE SCALE GENOMIC DNA]</scope>
    <source>
        <strain evidence="13 14">KACC 19306</strain>
    </source>
</reference>
<dbReference type="GO" id="GO:0046983">
    <property type="term" value="F:protein dimerization activity"/>
    <property type="evidence" value="ECO:0007669"/>
    <property type="project" value="InterPro"/>
</dbReference>
<keyword evidence="6 13" id="KW-0418">Kinase</keyword>
<feature type="domain" description="Signal transduction histidine kinase subgroup 3 dimerisation and phosphoacceptor" evidence="12">
    <location>
        <begin position="207"/>
        <end position="272"/>
    </location>
</feature>
<dbReference type="GO" id="GO:0000155">
    <property type="term" value="F:phosphorelay sensor kinase activity"/>
    <property type="evidence" value="ECO:0007669"/>
    <property type="project" value="InterPro"/>
</dbReference>
<evidence type="ECO:0000256" key="1">
    <source>
        <dbReference type="ARBA" id="ARBA00000085"/>
    </source>
</evidence>
<keyword evidence="5" id="KW-0547">Nucleotide-binding</keyword>
<accession>A0A5C1YGM6</accession>
<dbReference type="GO" id="GO:0005524">
    <property type="term" value="F:ATP binding"/>
    <property type="evidence" value="ECO:0007669"/>
    <property type="project" value="UniProtKB-KW"/>
</dbReference>
<gene>
    <name evidence="13" type="ORF">FLP10_05345</name>
</gene>
<dbReference type="AlphaFoldDB" id="A0A5C1YGM6"/>
<dbReference type="InterPro" id="IPR011712">
    <property type="entry name" value="Sig_transdc_His_kin_sub3_dim/P"/>
</dbReference>